<dbReference type="Pfam" id="PF00400">
    <property type="entry name" value="WD40"/>
    <property type="match status" value="3"/>
</dbReference>
<protein>
    <submittedName>
        <fullName evidence="8">Uncharacterized protein</fullName>
    </submittedName>
</protein>
<evidence type="ECO:0000256" key="7">
    <source>
        <dbReference type="SAM" id="MobiDB-lite"/>
    </source>
</evidence>
<name>A0A0G4M8Q5_VERLO</name>
<feature type="region of interest" description="Disordered" evidence="7">
    <location>
        <begin position="706"/>
        <end position="750"/>
    </location>
</feature>
<feature type="region of interest" description="Disordered" evidence="7">
    <location>
        <begin position="518"/>
        <end position="544"/>
    </location>
</feature>
<dbReference type="GO" id="GO:0032153">
    <property type="term" value="C:cell division site"/>
    <property type="evidence" value="ECO:0007669"/>
    <property type="project" value="TreeGrafter"/>
</dbReference>
<evidence type="ECO:0000313" key="9">
    <source>
        <dbReference type="Proteomes" id="UP000044602"/>
    </source>
</evidence>
<dbReference type="InterPro" id="IPR001680">
    <property type="entry name" value="WD40_rpt"/>
</dbReference>
<evidence type="ECO:0000256" key="6">
    <source>
        <dbReference type="PROSITE-ProRule" id="PRU00221"/>
    </source>
</evidence>
<evidence type="ECO:0000256" key="1">
    <source>
        <dbReference type="ARBA" id="ARBA00022574"/>
    </source>
</evidence>
<feature type="repeat" description="WD" evidence="6">
    <location>
        <begin position="610"/>
        <end position="643"/>
    </location>
</feature>
<keyword evidence="2" id="KW-0677">Repeat</keyword>
<dbReference type="PANTHER" id="PTHR14107">
    <property type="entry name" value="WD REPEAT PROTEIN"/>
    <property type="match status" value="1"/>
</dbReference>
<dbReference type="InterPro" id="IPR051362">
    <property type="entry name" value="WD_repeat_creC_regulators"/>
</dbReference>
<feature type="region of interest" description="Disordered" evidence="7">
    <location>
        <begin position="797"/>
        <end position="817"/>
    </location>
</feature>
<evidence type="ECO:0000256" key="3">
    <source>
        <dbReference type="ARBA" id="ARBA00037241"/>
    </source>
</evidence>
<comment type="subunit">
    <text evidence="5">Interacts with creB.</text>
</comment>
<dbReference type="PROSITE" id="PS50294">
    <property type="entry name" value="WD_REPEATS_REGION"/>
    <property type="match status" value="1"/>
</dbReference>
<dbReference type="GO" id="GO:0005634">
    <property type="term" value="C:nucleus"/>
    <property type="evidence" value="ECO:0007669"/>
    <property type="project" value="TreeGrafter"/>
</dbReference>
<feature type="region of interest" description="Disordered" evidence="7">
    <location>
        <begin position="303"/>
        <end position="331"/>
    </location>
</feature>
<dbReference type="InterPro" id="IPR036322">
    <property type="entry name" value="WD40_repeat_dom_sf"/>
</dbReference>
<keyword evidence="9" id="KW-1185">Reference proteome</keyword>
<comment type="similarity">
    <text evidence="4">Belongs to the WD repeat creC family.</text>
</comment>
<gene>
    <name evidence="8" type="ORF">BN1708_015825</name>
</gene>
<sequence>MSRPRFRSRSTSQIQVRKPTASLYTWPILTRHLHRPRLRRLRPPPLRPSRHTYNLRAPGLSSFCSEPRHPLDLSTPRYRPSPIRSCRRRRCSVVPAVLSPCHYQLPSAARSHRQSRRTHRCRQALTKHDISSRHNPHSPSVAQSAPPASFLPCCDSECSSPQSKAERLVKRHAPLFCPLTMFVLPPPPRYPQAGAYVGLGGPGAMPMIETNNTVTKPEGPEYQFLVGEGTYVLKEDLHLATPPPHPSEAPIINPNPLATNPQPASVGTKVSLLRLDVRPPPPSFYRGPFANGLSSLANTNTSIQEHPSERYSTEAGMSSDGGNGSLSDAPQTSMTLVSAPAFGDGNAALAPLNPKDVGKKKKPKNNMTKSNSSFISRVIVNENLSKKLTDRKPEGVFCFANINRAFQWLDLSAWQKQDYLTKILFTRAHCLCHDINPVTKSLGHIDVIMGFSTGEIIWWEPVSQRYTRLNKNGIINGTPVSEIRWIPGSDNLFLAGHMDGSLVVYDKEKEDAPFVPEEELATNGVANGDTATDSGESSAPKNVNPNTRIHIYKSVHSRNQKVNPVAAWKLSNQRINAFAFSPDNRHLAVVSEDGSLRIIDYLKEELLDLYHSYYGGLISVCWSPDGKYVLTGGQDDLISIWSVIDHAIIARCQGHQSWVTSVAFDPWRCDDKNYRFGSVGEDRRLCLWDFNVGMLSRPKAASVRQRGSISSRFPGSTTLQRLETGNTTTSGRLRSNSALSTADIDDDEEGIVHPVEPRSHTAMLPPVMSKVIHPSPMCWLEFTEDYIMTSCKSGHIRTWSRPTESAVPKDGATQPAK</sequence>
<feature type="compositionally biased region" description="Polar residues" evidence="7">
    <location>
        <begin position="706"/>
        <end position="740"/>
    </location>
</feature>
<feature type="compositionally biased region" description="Polar residues" evidence="7">
    <location>
        <begin position="529"/>
        <end position="544"/>
    </location>
</feature>
<evidence type="ECO:0000256" key="5">
    <source>
        <dbReference type="ARBA" id="ARBA00038682"/>
    </source>
</evidence>
<proteinExistence type="inferred from homology"/>
<evidence type="ECO:0000313" key="8">
    <source>
        <dbReference type="EMBL" id="CRK30668.1"/>
    </source>
</evidence>
<dbReference type="GO" id="GO:0051286">
    <property type="term" value="C:cell tip"/>
    <property type="evidence" value="ECO:0007669"/>
    <property type="project" value="TreeGrafter"/>
</dbReference>
<dbReference type="SUPFAM" id="SSF50978">
    <property type="entry name" value="WD40 repeat-like"/>
    <property type="match status" value="1"/>
</dbReference>
<dbReference type="PROSITE" id="PS50082">
    <property type="entry name" value="WD_REPEATS_2"/>
    <property type="match status" value="1"/>
</dbReference>
<dbReference type="InterPro" id="IPR015943">
    <property type="entry name" value="WD40/YVTN_repeat-like_dom_sf"/>
</dbReference>
<reference evidence="8 9" key="1">
    <citation type="submission" date="2015-05" db="EMBL/GenBank/DDBJ databases">
        <authorList>
            <person name="Wang D.B."/>
            <person name="Wang M."/>
        </authorList>
    </citation>
    <scope>NUCLEOTIDE SEQUENCE [LARGE SCALE GENOMIC DNA]</scope>
    <source>
        <strain evidence="8">VL1</strain>
    </source>
</reference>
<dbReference type="STRING" id="100787.A0A0G4M8Q5"/>
<keyword evidence="1 6" id="KW-0853">WD repeat</keyword>
<evidence type="ECO:0000256" key="4">
    <source>
        <dbReference type="ARBA" id="ARBA00038107"/>
    </source>
</evidence>
<dbReference type="Proteomes" id="UP000044602">
    <property type="component" value="Unassembled WGS sequence"/>
</dbReference>
<accession>A0A0G4M8Q5</accession>
<comment type="function">
    <text evidence="3">Component of the regulatory network controlling carbon source utilization through ubiquitination and deubiquitination involving creA, creB, creC, creD and acrB. Required to prevent the proteolysis of the CreB deubiquitinating enzyme in the absence of carbon catabolite repression. CreB deubiquitinating enzyme stabilized in a complex with the CreC leads to the expression of genes such as those in the proline and quinate pathways.</text>
</comment>
<feature type="region of interest" description="Disordered" evidence="7">
    <location>
        <begin position="349"/>
        <end position="369"/>
    </location>
</feature>
<organism evidence="8 9">
    <name type="scientific">Verticillium longisporum</name>
    <name type="common">Verticillium dahliae var. longisporum</name>
    <dbReference type="NCBI Taxonomy" id="100787"/>
    <lineage>
        <taxon>Eukaryota</taxon>
        <taxon>Fungi</taxon>
        <taxon>Dikarya</taxon>
        <taxon>Ascomycota</taxon>
        <taxon>Pezizomycotina</taxon>
        <taxon>Sordariomycetes</taxon>
        <taxon>Hypocreomycetidae</taxon>
        <taxon>Glomerellales</taxon>
        <taxon>Plectosphaerellaceae</taxon>
        <taxon>Verticillium</taxon>
    </lineage>
</organism>
<dbReference type="SMART" id="SM00320">
    <property type="entry name" value="WD40"/>
    <property type="match status" value="5"/>
</dbReference>
<evidence type="ECO:0000256" key="2">
    <source>
        <dbReference type="ARBA" id="ARBA00022737"/>
    </source>
</evidence>
<dbReference type="EMBL" id="CVQH01021452">
    <property type="protein sequence ID" value="CRK30668.1"/>
    <property type="molecule type" value="Genomic_DNA"/>
</dbReference>
<dbReference type="PANTHER" id="PTHR14107:SF16">
    <property type="entry name" value="AT02583P"/>
    <property type="match status" value="1"/>
</dbReference>
<dbReference type="Gene3D" id="2.130.10.10">
    <property type="entry name" value="YVTN repeat-like/Quinoprotein amine dehydrogenase"/>
    <property type="match status" value="1"/>
</dbReference>
<dbReference type="GO" id="GO:0045013">
    <property type="term" value="P:carbon catabolite repression of transcription"/>
    <property type="evidence" value="ECO:0007669"/>
    <property type="project" value="TreeGrafter"/>
</dbReference>
<dbReference type="AlphaFoldDB" id="A0A0G4M8Q5"/>